<keyword evidence="4" id="KW-1185">Reference proteome</keyword>
<dbReference type="EMBL" id="OX459118">
    <property type="protein sequence ID" value="CAI9089737.1"/>
    <property type="molecule type" value="Genomic_DNA"/>
</dbReference>
<proteinExistence type="predicted"/>
<name>A0AAV1C2W7_OLDCO</name>
<dbReference type="AlphaFoldDB" id="A0AAV1C2W7"/>
<organism evidence="3 4">
    <name type="scientific">Oldenlandia corymbosa var. corymbosa</name>
    <dbReference type="NCBI Taxonomy" id="529605"/>
    <lineage>
        <taxon>Eukaryota</taxon>
        <taxon>Viridiplantae</taxon>
        <taxon>Streptophyta</taxon>
        <taxon>Embryophyta</taxon>
        <taxon>Tracheophyta</taxon>
        <taxon>Spermatophyta</taxon>
        <taxon>Magnoliopsida</taxon>
        <taxon>eudicotyledons</taxon>
        <taxon>Gunneridae</taxon>
        <taxon>Pentapetalae</taxon>
        <taxon>asterids</taxon>
        <taxon>lamiids</taxon>
        <taxon>Gentianales</taxon>
        <taxon>Rubiaceae</taxon>
        <taxon>Rubioideae</taxon>
        <taxon>Spermacoceae</taxon>
        <taxon>Hedyotis-Oldenlandia complex</taxon>
        <taxon>Oldenlandia</taxon>
    </lineage>
</organism>
<keyword evidence="1" id="KW-0732">Signal</keyword>
<evidence type="ECO:0000313" key="4">
    <source>
        <dbReference type="Proteomes" id="UP001161247"/>
    </source>
</evidence>
<dbReference type="GO" id="GO:0010073">
    <property type="term" value="P:meristem maintenance"/>
    <property type="evidence" value="ECO:0007669"/>
    <property type="project" value="InterPro"/>
</dbReference>
<dbReference type="PANTHER" id="PTHR46033:SF17">
    <property type="entry name" value="AMINOTRANSFERASE-LIKE PLANT MOBILE DOMAIN-CONTAINING PROTEIN"/>
    <property type="match status" value="1"/>
</dbReference>
<feature type="signal peptide" evidence="1">
    <location>
        <begin position="1"/>
        <end position="28"/>
    </location>
</feature>
<protein>
    <submittedName>
        <fullName evidence="3">OLC1v1024368C1</fullName>
    </submittedName>
</protein>
<sequence>MSDQPFVIRVRATILLLLGTLVFPNSSPKHVKGLYGNFLINLDEINDYAWGEACLVEIHQSLQVCKETSQQRIGGSMSALTVFALEHLPSLKNLFDLREDPKEFPLIIGWAEILWKTMHKTRSDITTELIQQCINGLTAFSRENTVMNSLNFASNDFMLPYGHQESGKI</sequence>
<feature type="domain" description="Aminotransferase-like plant mobile" evidence="2">
    <location>
        <begin position="8"/>
        <end position="120"/>
    </location>
</feature>
<dbReference type="Proteomes" id="UP001161247">
    <property type="component" value="Chromosome 1"/>
</dbReference>
<dbReference type="Pfam" id="PF10536">
    <property type="entry name" value="PMD"/>
    <property type="match status" value="1"/>
</dbReference>
<feature type="chain" id="PRO_5043359413" evidence="1">
    <location>
        <begin position="29"/>
        <end position="169"/>
    </location>
</feature>
<evidence type="ECO:0000313" key="3">
    <source>
        <dbReference type="EMBL" id="CAI9089737.1"/>
    </source>
</evidence>
<evidence type="ECO:0000259" key="2">
    <source>
        <dbReference type="Pfam" id="PF10536"/>
    </source>
</evidence>
<evidence type="ECO:0000256" key="1">
    <source>
        <dbReference type="SAM" id="SignalP"/>
    </source>
</evidence>
<accession>A0AAV1C2W7</accession>
<dbReference type="InterPro" id="IPR044824">
    <property type="entry name" value="MAIN-like"/>
</dbReference>
<gene>
    <name evidence="3" type="ORF">OLC1_LOCUS2024</name>
</gene>
<dbReference type="InterPro" id="IPR019557">
    <property type="entry name" value="AminoTfrase-like_pln_mobile"/>
</dbReference>
<reference evidence="3" key="1">
    <citation type="submission" date="2023-03" db="EMBL/GenBank/DDBJ databases">
        <authorList>
            <person name="Julca I."/>
        </authorList>
    </citation>
    <scope>NUCLEOTIDE SEQUENCE</scope>
</reference>
<dbReference type="PANTHER" id="PTHR46033">
    <property type="entry name" value="PROTEIN MAIN-LIKE 2"/>
    <property type="match status" value="1"/>
</dbReference>